<sequence length="450" mass="50215">MAHWFHRNPLKATTSLAFDFGPQASTALARNICIDAKDARTALLSILPDPNKDVVSMKDSLDKYIGFLLGFVNPTDPPPGHKPTAQPQAKVQEQEGEGPSSSETEKQPEPQLSTLDSKLRNALKISWSNSLTGKVVTQHDFVFELISILYNVGLWYSKHAAKVAASSENISEEDAKEVHRCLRVAAGIFSYIQENLVVRLFEKPEDAIDLDPQVLLAYVLQSTAEAQEVTVARAIELKHKPSLISALAFETYNLFRKASDALRSVDETVVNKWRKYLLLKSAIYLSYAHCYSGQVLLDSDQCGQAIRALRESVTLHQKAGILCSEYAAAKGVGVAAKPEHHPFYRRLGTTVKRILDKCERENGFIYHQKVPDELPELETKPTFGLVSPIEFELASKCSEWTWEVYNGFSLSEARPDKKKKEKEDSVKPVKEVPIEQTDKEPNNTSGCIIS</sequence>
<dbReference type="PANTHER" id="PTHR23032:SF13">
    <property type="entry name" value="BRO1 DOMAIN-CONTAINING PROTEIN BROX"/>
    <property type="match status" value="1"/>
</dbReference>
<feature type="domain" description="BRO1" evidence="3">
    <location>
        <begin position="110"/>
        <end position="450"/>
    </location>
</feature>
<feature type="region of interest" description="Disordered" evidence="2">
    <location>
        <begin position="413"/>
        <end position="450"/>
    </location>
</feature>
<feature type="region of interest" description="Disordered" evidence="2">
    <location>
        <begin position="76"/>
        <end position="112"/>
    </location>
</feature>
<dbReference type="EMBL" id="JAIZAY010000003">
    <property type="protein sequence ID" value="KAJ8046125.1"/>
    <property type="molecule type" value="Genomic_DNA"/>
</dbReference>
<proteinExistence type="inferred from homology"/>
<evidence type="ECO:0000313" key="5">
    <source>
        <dbReference type="Proteomes" id="UP001152320"/>
    </source>
</evidence>
<protein>
    <submittedName>
        <fullName evidence="4">BRO1 domain-containing protein BROX</fullName>
    </submittedName>
</protein>
<evidence type="ECO:0000313" key="4">
    <source>
        <dbReference type="EMBL" id="KAJ8046125.1"/>
    </source>
</evidence>
<dbReference type="OrthoDB" id="10266451at2759"/>
<dbReference type="Gene3D" id="1.25.40.280">
    <property type="entry name" value="alix/aip1 like domains"/>
    <property type="match status" value="1"/>
</dbReference>
<accession>A0A9Q1HHM3</accession>
<evidence type="ECO:0000256" key="2">
    <source>
        <dbReference type="SAM" id="MobiDB-lite"/>
    </source>
</evidence>
<evidence type="ECO:0000259" key="3">
    <source>
        <dbReference type="PROSITE" id="PS51180"/>
    </source>
</evidence>
<comment type="caution">
    <text evidence="4">The sequence shown here is derived from an EMBL/GenBank/DDBJ whole genome shotgun (WGS) entry which is preliminary data.</text>
</comment>
<organism evidence="4 5">
    <name type="scientific">Holothuria leucospilota</name>
    <name type="common">Black long sea cucumber</name>
    <name type="synonym">Mertensiothuria leucospilota</name>
    <dbReference type="NCBI Taxonomy" id="206669"/>
    <lineage>
        <taxon>Eukaryota</taxon>
        <taxon>Metazoa</taxon>
        <taxon>Echinodermata</taxon>
        <taxon>Eleutherozoa</taxon>
        <taxon>Echinozoa</taxon>
        <taxon>Holothuroidea</taxon>
        <taxon>Aspidochirotacea</taxon>
        <taxon>Aspidochirotida</taxon>
        <taxon>Holothuriidae</taxon>
        <taxon>Holothuria</taxon>
    </lineage>
</organism>
<gene>
    <name evidence="4" type="ORF">HOLleu_09315</name>
</gene>
<dbReference type="AlphaFoldDB" id="A0A9Q1HHM3"/>
<dbReference type="InterPro" id="IPR038898">
    <property type="entry name" value="BROX"/>
</dbReference>
<reference evidence="4" key="1">
    <citation type="submission" date="2021-10" db="EMBL/GenBank/DDBJ databases">
        <title>Tropical sea cucumber genome reveals ecological adaptation and Cuvierian tubules defense mechanism.</title>
        <authorList>
            <person name="Chen T."/>
        </authorList>
    </citation>
    <scope>NUCLEOTIDE SEQUENCE</scope>
    <source>
        <strain evidence="4">Nanhai2018</strain>
        <tissue evidence="4">Muscle</tissue>
    </source>
</reference>
<comment type="similarity">
    <text evidence="1">Belongs to the BROX family.</text>
</comment>
<dbReference type="InterPro" id="IPR038499">
    <property type="entry name" value="BRO1_sf"/>
</dbReference>
<name>A0A9Q1HHM3_HOLLE</name>
<keyword evidence="5" id="KW-1185">Reference proteome</keyword>
<evidence type="ECO:0000256" key="1">
    <source>
        <dbReference type="ARBA" id="ARBA00008901"/>
    </source>
</evidence>
<dbReference type="Proteomes" id="UP001152320">
    <property type="component" value="Chromosome 3"/>
</dbReference>
<dbReference type="SMART" id="SM01041">
    <property type="entry name" value="BRO1"/>
    <property type="match status" value="1"/>
</dbReference>
<dbReference type="InterPro" id="IPR004328">
    <property type="entry name" value="BRO1_dom"/>
</dbReference>
<dbReference type="PANTHER" id="PTHR23032">
    <property type="entry name" value="BRO1 DOMAIN-CONTAINING PROTEIN BROX"/>
    <property type="match status" value="1"/>
</dbReference>
<feature type="compositionally biased region" description="Basic and acidic residues" evidence="2">
    <location>
        <begin position="421"/>
        <end position="441"/>
    </location>
</feature>
<dbReference type="Pfam" id="PF03097">
    <property type="entry name" value="BRO1"/>
    <property type="match status" value="1"/>
</dbReference>
<dbReference type="PROSITE" id="PS51180">
    <property type="entry name" value="BRO1"/>
    <property type="match status" value="1"/>
</dbReference>